<evidence type="ECO:0000256" key="3">
    <source>
        <dbReference type="ARBA" id="ARBA00022691"/>
    </source>
</evidence>
<dbReference type="RefSeq" id="WP_022921188.1">
    <property type="nucleotide sequence ID" value="NZ_BMLB01000001.1"/>
</dbReference>
<keyword evidence="5" id="KW-1185">Reference proteome</keyword>
<comment type="caution">
    <text evidence="4">The sequence shown here is derived from an EMBL/GenBank/DDBJ whole genome shotgun (WGS) entry which is preliminary data.</text>
</comment>
<dbReference type="InterPro" id="IPR029063">
    <property type="entry name" value="SAM-dependent_MTases_sf"/>
</dbReference>
<dbReference type="GO" id="GO:0032259">
    <property type="term" value="P:methylation"/>
    <property type="evidence" value="ECO:0007669"/>
    <property type="project" value="UniProtKB-KW"/>
</dbReference>
<dbReference type="Pfam" id="PF13489">
    <property type="entry name" value="Methyltransf_23"/>
    <property type="match status" value="1"/>
</dbReference>
<dbReference type="PANTHER" id="PTHR43464">
    <property type="entry name" value="METHYLTRANSFERASE"/>
    <property type="match status" value="1"/>
</dbReference>
<evidence type="ECO:0000313" key="4">
    <source>
        <dbReference type="EMBL" id="GGK55916.1"/>
    </source>
</evidence>
<accession>A0ABQ2F3K4</accession>
<sequence>MTDGGAPFDAHAADWRSHTSTPWGRVRYAVVRHVLADHLGDVRAGAPRRSVLDVGGADGLDAAPLAALGHDVVVLDPAEGLLADAAARGLSVRSGGLDDLPGVDPVDAVLCHYVLQYRPDEVADVALLAGALRPGGLLSVVLPNPAHRVLMAFLRQGPEAALAQVDAPTARTVTFGTTVRAVSLEDTLHAVHAAGLEVVEVFGLRIAGDLMLDNAPKSDPVFYAAWERLEVELSRREPFCRLGQSFGVLARRPPALTPAPS</sequence>
<evidence type="ECO:0000256" key="1">
    <source>
        <dbReference type="ARBA" id="ARBA00022603"/>
    </source>
</evidence>
<dbReference type="PANTHER" id="PTHR43464:SF19">
    <property type="entry name" value="UBIQUINONE BIOSYNTHESIS O-METHYLTRANSFERASE, MITOCHONDRIAL"/>
    <property type="match status" value="1"/>
</dbReference>
<gene>
    <name evidence="4" type="ORF">GCM10011509_00310</name>
</gene>
<dbReference type="Proteomes" id="UP000662111">
    <property type="component" value="Unassembled WGS sequence"/>
</dbReference>
<dbReference type="EMBL" id="BMLB01000001">
    <property type="protein sequence ID" value="GGK55916.1"/>
    <property type="molecule type" value="Genomic_DNA"/>
</dbReference>
<dbReference type="CDD" id="cd02440">
    <property type="entry name" value="AdoMet_MTases"/>
    <property type="match status" value="1"/>
</dbReference>
<keyword evidence="2" id="KW-0808">Transferase</keyword>
<dbReference type="Gene3D" id="3.40.50.150">
    <property type="entry name" value="Vaccinia Virus protein VP39"/>
    <property type="match status" value="1"/>
</dbReference>
<evidence type="ECO:0000256" key="2">
    <source>
        <dbReference type="ARBA" id="ARBA00022679"/>
    </source>
</evidence>
<name>A0ABQ2F3K4_9MICO</name>
<dbReference type="SUPFAM" id="SSF53335">
    <property type="entry name" value="S-adenosyl-L-methionine-dependent methyltransferases"/>
    <property type="match status" value="1"/>
</dbReference>
<evidence type="ECO:0000313" key="5">
    <source>
        <dbReference type="Proteomes" id="UP000662111"/>
    </source>
</evidence>
<proteinExistence type="predicted"/>
<protein>
    <submittedName>
        <fullName evidence="4">Methyltransferase</fullName>
    </submittedName>
</protein>
<dbReference type="GO" id="GO:0008168">
    <property type="term" value="F:methyltransferase activity"/>
    <property type="evidence" value="ECO:0007669"/>
    <property type="project" value="UniProtKB-KW"/>
</dbReference>
<reference evidence="5" key="1">
    <citation type="journal article" date="2019" name="Int. J. Syst. Evol. Microbiol.">
        <title>The Global Catalogue of Microorganisms (GCM) 10K type strain sequencing project: providing services to taxonomists for standard genome sequencing and annotation.</title>
        <authorList>
            <consortium name="The Broad Institute Genomics Platform"/>
            <consortium name="The Broad Institute Genome Sequencing Center for Infectious Disease"/>
            <person name="Wu L."/>
            <person name="Ma J."/>
        </authorList>
    </citation>
    <scope>NUCLEOTIDE SEQUENCE [LARGE SCALE GENOMIC DNA]</scope>
    <source>
        <strain evidence="5">CGMCC 1.5362</strain>
    </source>
</reference>
<keyword evidence="3" id="KW-0949">S-adenosyl-L-methionine</keyword>
<keyword evidence="1 4" id="KW-0489">Methyltransferase</keyword>
<organism evidence="4 5">
    <name type="scientific">Ornithinimicrobium pekingense</name>
    <dbReference type="NCBI Taxonomy" id="384677"/>
    <lineage>
        <taxon>Bacteria</taxon>
        <taxon>Bacillati</taxon>
        <taxon>Actinomycetota</taxon>
        <taxon>Actinomycetes</taxon>
        <taxon>Micrococcales</taxon>
        <taxon>Ornithinimicrobiaceae</taxon>
        <taxon>Ornithinimicrobium</taxon>
    </lineage>
</organism>